<name>A0AAD1S9G2_PELCU</name>
<evidence type="ECO:0000256" key="1">
    <source>
        <dbReference type="SAM" id="MobiDB-lite"/>
    </source>
</evidence>
<sequence>MVRNKKPNTLGGSPHRQTGTLDDYMSTPGSRGGLWLTGNMAPDSPGKLTAISGQMLRKADTTSLLQHLRTAVREEIAALCTDLSAVEVRVEALETEAQASGTQHQAAELATTRQGNLLLSLRRQVEDLVNRLPCRKRSQLSFSSFWAKIQYDRIHRALGPPQPDGCPRDVLCCLHSYSLKEKIMAAARGSNSFQFGGTEVALYQDLSSLTLDARRALRPLTTEGSPTDGVSR</sequence>
<dbReference type="Gene3D" id="3.30.70.1820">
    <property type="entry name" value="L1 transposable element, RRM domain"/>
    <property type="match status" value="1"/>
</dbReference>
<reference evidence="2" key="1">
    <citation type="submission" date="2022-03" db="EMBL/GenBank/DDBJ databases">
        <authorList>
            <person name="Alioto T."/>
            <person name="Alioto T."/>
            <person name="Gomez Garrido J."/>
        </authorList>
    </citation>
    <scope>NUCLEOTIDE SEQUENCE</scope>
</reference>
<dbReference type="InterPro" id="IPR004244">
    <property type="entry name" value="Transposase_22"/>
</dbReference>
<proteinExistence type="predicted"/>
<accession>A0AAD1S9G2</accession>
<evidence type="ECO:0000313" key="2">
    <source>
        <dbReference type="EMBL" id="CAH2293861.1"/>
    </source>
</evidence>
<evidence type="ECO:0000313" key="3">
    <source>
        <dbReference type="Proteomes" id="UP001295444"/>
    </source>
</evidence>
<gene>
    <name evidence="2" type="ORF">PECUL_23A032102</name>
</gene>
<dbReference type="EMBL" id="OW240916">
    <property type="protein sequence ID" value="CAH2293861.1"/>
    <property type="molecule type" value="Genomic_DNA"/>
</dbReference>
<organism evidence="2 3">
    <name type="scientific">Pelobates cultripes</name>
    <name type="common">Western spadefoot toad</name>
    <dbReference type="NCBI Taxonomy" id="61616"/>
    <lineage>
        <taxon>Eukaryota</taxon>
        <taxon>Metazoa</taxon>
        <taxon>Chordata</taxon>
        <taxon>Craniata</taxon>
        <taxon>Vertebrata</taxon>
        <taxon>Euteleostomi</taxon>
        <taxon>Amphibia</taxon>
        <taxon>Batrachia</taxon>
        <taxon>Anura</taxon>
        <taxon>Pelobatoidea</taxon>
        <taxon>Pelobatidae</taxon>
        <taxon>Pelobates</taxon>
    </lineage>
</organism>
<dbReference type="Proteomes" id="UP001295444">
    <property type="component" value="Chromosome 05"/>
</dbReference>
<dbReference type="AlphaFoldDB" id="A0AAD1S9G2"/>
<protein>
    <submittedName>
        <fullName evidence="2">Uncharacterized protein</fullName>
    </submittedName>
</protein>
<dbReference type="PANTHER" id="PTHR11505">
    <property type="entry name" value="L1 TRANSPOSABLE ELEMENT-RELATED"/>
    <property type="match status" value="1"/>
</dbReference>
<feature type="region of interest" description="Disordered" evidence="1">
    <location>
        <begin position="1"/>
        <end position="26"/>
    </location>
</feature>
<keyword evidence="3" id="KW-1185">Reference proteome</keyword>